<dbReference type="SMART" id="SM00397">
    <property type="entry name" value="t_SNARE"/>
    <property type="match status" value="2"/>
</dbReference>
<evidence type="ECO:0000313" key="5">
    <source>
        <dbReference type="Proteomes" id="UP000603453"/>
    </source>
</evidence>
<dbReference type="GO" id="GO:0005886">
    <property type="term" value="C:plasma membrane"/>
    <property type="evidence" value="ECO:0007669"/>
    <property type="project" value="TreeGrafter"/>
</dbReference>
<dbReference type="Proteomes" id="UP000603453">
    <property type="component" value="Unassembled WGS sequence"/>
</dbReference>
<feature type="region of interest" description="Disordered" evidence="2">
    <location>
        <begin position="229"/>
        <end position="263"/>
    </location>
</feature>
<feature type="region of interest" description="Disordered" evidence="2">
    <location>
        <begin position="1"/>
        <end position="96"/>
    </location>
</feature>
<dbReference type="GO" id="GO:0019905">
    <property type="term" value="F:syntaxin binding"/>
    <property type="evidence" value="ECO:0007669"/>
    <property type="project" value="TreeGrafter"/>
</dbReference>
<reference evidence="4" key="1">
    <citation type="submission" date="2020-12" db="EMBL/GenBank/DDBJ databases">
        <title>Metabolic potential, ecology and presence of endohyphal bacteria is reflected in genomic diversity of Mucoromycotina.</title>
        <authorList>
            <person name="Muszewska A."/>
            <person name="Okrasinska A."/>
            <person name="Steczkiewicz K."/>
            <person name="Drgas O."/>
            <person name="Orlowska M."/>
            <person name="Perlinska-Lenart U."/>
            <person name="Aleksandrzak-Piekarczyk T."/>
            <person name="Szatraj K."/>
            <person name="Zielenkiewicz U."/>
            <person name="Pilsyk S."/>
            <person name="Malc E."/>
            <person name="Mieczkowski P."/>
            <person name="Kruszewska J.S."/>
            <person name="Biernat P."/>
            <person name="Pawlowska J."/>
        </authorList>
    </citation>
    <scope>NUCLEOTIDE SEQUENCE</scope>
    <source>
        <strain evidence="4">WA0000017839</strain>
    </source>
</reference>
<dbReference type="AlphaFoldDB" id="A0A8H7QVV9"/>
<dbReference type="InterPro" id="IPR000727">
    <property type="entry name" value="T_SNARE_dom"/>
</dbReference>
<proteinExistence type="inferred from homology"/>
<keyword evidence="5" id="KW-1185">Reference proteome</keyword>
<evidence type="ECO:0000256" key="1">
    <source>
        <dbReference type="ARBA" id="ARBA00009480"/>
    </source>
</evidence>
<gene>
    <name evidence="4" type="ORF">INT47_005403</name>
</gene>
<name>A0A8H7QVV9_9FUNG</name>
<feature type="compositionally biased region" description="Basic and acidic residues" evidence="2">
    <location>
        <begin position="78"/>
        <end position="87"/>
    </location>
</feature>
<organism evidence="4 5">
    <name type="scientific">Mucor saturninus</name>
    <dbReference type="NCBI Taxonomy" id="64648"/>
    <lineage>
        <taxon>Eukaryota</taxon>
        <taxon>Fungi</taxon>
        <taxon>Fungi incertae sedis</taxon>
        <taxon>Mucoromycota</taxon>
        <taxon>Mucoromycotina</taxon>
        <taxon>Mucoromycetes</taxon>
        <taxon>Mucorales</taxon>
        <taxon>Mucorineae</taxon>
        <taxon>Mucoraceae</taxon>
        <taxon>Mucor</taxon>
    </lineage>
</organism>
<dbReference type="PROSITE" id="PS50192">
    <property type="entry name" value="T_SNARE"/>
    <property type="match status" value="1"/>
</dbReference>
<comment type="similarity">
    <text evidence="1">Belongs to the SNAP-25 family.</text>
</comment>
<sequence>MKFWKKKDKSKSTNPFDDEDSTSFSTEYSQTPTAVSEPVRERYQAPPKPSADNSRDRQYLFAGHQDPTNRFDSSGQEDAYRTSRLNDGEEDQEIQQIQRQIRNVKQDSLASTRNALQKIGEAEAAAANTMNMLGTQSSAKNKFPLGQIANVDRSLDLSKAYGDKASSQASELKQLNRSIFIPVIKNPFNKGSRERREMEKVQRNHQEHMEERDNIRNFEYKSSARIAEAHRKTNTEEKESFHRGRSQADRNRYQFEPDEEDDAVEDELDTNLDLLGDATSRLRTMATSMNEELTSQNQQLDKVTKKVDPISAKLVSVTHTLDSTR</sequence>
<dbReference type="GO" id="GO:0005484">
    <property type="term" value="F:SNAP receptor activity"/>
    <property type="evidence" value="ECO:0007669"/>
    <property type="project" value="TreeGrafter"/>
</dbReference>
<dbReference type="GO" id="GO:0006906">
    <property type="term" value="P:vesicle fusion"/>
    <property type="evidence" value="ECO:0007669"/>
    <property type="project" value="TreeGrafter"/>
</dbReference>
<dbReference type="SUPFAM" id="SSF58038">
    <property type="entry name" value="SNARE fusion complex"/>
    <property type="match status" value="2"/>
</dbReference>
<feature type="domain" description="T-SNARE coiled-coil homology" evidence="3">
    <location>
        <begin position="262"/>
        <end position="324"/>
    </location>
</feature>
<evidence type="ECO:0000259" key="3">
    <source>
        <dbReference type="PROSITE" id="PS50192"/>
    </source>
</evidence>
<evidence type="ECO:0000256" key="2">
    <source>
        <dbReference type="SAM" id="MobiDB-lite"/>
    </source>
</evidence>
<dbReference type="GO" id="GO:0031201">
    <property type="term" value="C:SNARE complex"/>
    <property type="evidence" value="ECO:0007669"/>
    <property type="project" value="TreeGrafter"/>
</dbReference>
<evidence type="ECO:0000313" key="4">
    <source>
        <dbReference type="EMBL" id="KAG2198718.1"/>
    </source>
</evidence>
<protein>
    <recommendedName>
        <fullName evidence="3">t-SNARE coiled-coil homology domain-containing protein</fullName>
    </recommendedName>
</protein>
<dbReference type="GO" id="GO:0006887">
    <property type="term" value="P:exocytosis"/>
    <property type="evidence" value="ECO:0007669"/>
    <property type="project" value="TreeGrafter"/>
</dbReference>
<dbReference type="PANTHER" id="PTHR19305">
    <property type="entry name" value="SYNAPTOSOMAL ASSOCIATED PROTEIN"/>
    <property type="match status" value="1"/>
</dbReference>
<feature type="compositionally biased region" description="Basic and acidic residues" evidence="2">
    <location>
        <begin position="229"/>
        <end position="255"/>
    </location>
</feature>
<comment type="caution">
    <text evidence="4">The sequence shown here is derived from an EMBL/GenBank/DDBJ whole genome shotgun (WGS) entry which is preliminary data.</text>
</comment>
<accession>A0A8H7QVV9</accession>
<dbReference type="EMBL" id="JAEPRD010000106">
    <property type="protein sequence ID" value="KAG2198718.1"/>
    <property type="molecule type" value="Genomic_DNA"/>
</dbReference>
<dbReference type="Gene3D" id="1.20.5.110">
    <property type="match status" value="2"/>
</dbReference>
<feature type="compositionally biased region" description="Polar residues" evidence="2">
    <location>
        <begin position="22"/>
        <end position="34"/>
    </location>
</feature>
<dbReference type="PANTHER" id="PTHR19305:SF9">
    <property type="entry name" value="SYNAPTOSOMAL-ASSOCIATED PROTEIN 29"/>
    <property type="match status" value="1"/>
</dbReference>
<dbReference type="OrthoDB" id="18679at2759"/>
<feature type="compositionally biased region" description="Polar residues" evidence="2">
    <location>
        <begin position="66"/>
        <end position="76"/>
    </location>
</feature>